<reference evidence="2 4" key="1">
    <citation type="journal article" date="2016" name="Genome Announc.">
        <title>Draft Genome Sequence of Criibacterium bergeronii gen. nov., sp. nov., Strain CCRI-22567T, Isolated from a Vaginal Sample from a Woman with Bacterial Vaginosis.</title>
        <authorList>
            <person name="Maheux A.F."/>
            <person name="Berube E."/>
            <person name="Boudreau D.K."/>
            <person name="Raymond F."/>
            <person name="Corbeil J."/>
            <person name="Roy P.H."/>
            <person name="Boissinot M."/>
            <person name="Omar R.F."/>
        </authorList>
    </citation>
    <scope>NUCLEOTIDE SEQUENCE [LARGE SCALE GENOMIC DNA]</scope>
    <source>
        <strain evidence="2 4">CCRI-22567</strain>
    </source>
</reference>
<keyword evidence="4" id="KW-1185">Reference proteome</keyword>
<sequence>MRKNDDMNLFAVLGATVIGTVIGVAVGLLVAPKAGEEFRGDIASGTKDLVKKAKSKRDSFLEDFDDHVEEVGDLVSDITK</sequence>
<feature type="transmembrane region" description="Helical" evidence="1">
    <location>
        <begin position="7"/>
        <end position="31"/>
    </location>
</feature>
<accession>A0A371IKK2</accession>
<dbReference type="PANTHER" id="PTHR35792">
    <property type="entry name" value="GENERAL STRESS PROTEIN"/>
    <property type="match status" value="1"/>
</dbReference>
<reference evidence="3 5" key="3">
    <citation type="submission" date="2019-07" db="EMBL/GenBank/DDBJ databases">
        <title>Criibacterium bergeronii gen. nov., sp. nov. isolated from human clinical samples.</title>
        <authorList>
            <person name="Maheux A.F."/>
            <person name="Boudreau D.K."/>
            <person name="Berube E."/>
            <person name="Brodeur S."/>
            <person name="Bernard K.A."/>
            <person name="Abed J.Y."/>
            <person name="Ducrey E."/>
            <person name="Guay E.F."/>
            <person name="Raymond F."/>
            <person name="Corbeil J."/>
            <person name="Domingo M.-C."/>
            <person name="Roy P.H."/>
            <person name="Boissinot M."/>
            <person name="Tocheva E.I."/>
            <person name="Omar R.F."/>
        </authorList>
    </citation>
    <scope>NUCLEOTIDE SEQUENCE [LARGE SCALE GENOMIC DNA]</scope>
    <source>
        <strain evidence="3 5">CCRI-24246</strain>
    </source>
</reference>
<dbReference type="Proteomes" id="UP000093352">
    <property type="component" value="Unassembled WGS sequence"/>
</dbReference>
<evidence type="ECO:0000313" key="4">
    <source>
        <dbReference type="Proteomes" id="UP000093352"/>
    </source>
</evidence>
<dbReference type="RefSeq" id="WP_068912860.1">
    <property type="nucleotide sequence ID" value="NZ_MBEW02000014.1"/>
</dbReference>
<evidence type="ECO:0000313" key="3">
    <source>
        <dbReference type="EMBL" id="TRW25529.1"/>
    </source>
</evidence>
<gene>
    <name evidence="2" type="ORF">BBG48_007010</name>
    <name evidence="3" type="ORF">FL857_06900</name>
</gene>
<keyword evidence="1" id="KW-0472">Membrane</keyword>
<dbReference type="Pfam" id="PF12732">
    <property type="entry name" value="YtxH"/>
    <property type="match status" value="1"/>
</dbReference>
<dbReference type="EMBL" id="MBEW02000014">
    <property type="protein sequence ID" value="RDY21022.1"/>
    <property type="molecule type" value="Genomic_DNA"/>
</dbReference>
<organism evidence="2 4">
    <name type="scientific">Criibacterium bergeronii</name>
    <dbReference type="NCBI Taxonomy" id="1871336"/>
    <lineage>
        <taxon>Bacteria</taxon>
        <taxon>Bacillati</taxon>
        <taxon>Bacillota</taxon>
        <taxon>Clostridia</taxon>
        <taxon>Peptostreptococcales</taxon>
        <taxon>Filifactoraceae</taxon>
        <taxon>Criibacterium</taxon>
    </lineage>
</organism>
<dbReference type="PANTHER" id="PTHR35792:SF2">
    <property type="entry name" value="GENERAL STRESS PROTEIN"/>
    <property type="match status" value="1"/>
</dbReference>
<protein>
    <submittedName>
        <fullName evidence="2">YtxH domain-containing protein</fullName>
    </submittedName>
</protein>
<keyword evidence="1" id="KW-0812">Transmembrane</keyword>
<proteinExistence type="predicted"/>
<dbReference type="STRING" id="1871336.BBG48_09280"/>
<evidence type="ECO:0000313" key="5">
    <source>
        <dbReference type="Proteomes" id="UP000319424"/>
    </source>
</evidence>
<dbReference type="AlphaFoldDB" id="A0A371IKK2"/>
<reference evidence="2" key="2">
    <citation type="submission" date="2018-07" db="EMBL/GenBank/DDBJ databases">
        <authorList>
            <person name="Quirk P.G."/>
            <person name="Krulwich T.A."/>
        </authorList>
    </citation>
    <scope>NUCLEOTIDE SEQUENCE</scope>
    <source>
        <strain evidence="2">CCRI-22567</strain>
    </source>
</reference>
<keyword evidence="1" id="KW-1133">Transmembrane helix</keyword>
<dbReference type="InterPro" id="IPR024623">
    <property type="entry name" value="YtxH"/>
</dbReference>
<dbReference type="InterPro" id="IPR052928">
    <property type="entry name" value="Desiccation-related_membrane"/>
</dbReference>
<evidence type="ECO:0000313" key="2">
    <source>
        <dbReference type="EMBL" id="RDY21022.1"/>
    </source>
</evidence>
<evidence type="ECO:0000256" key="1">
    <source>
        <dbReference type="SAM" id="Phobius"/>
    </source>
</evidence>
<dbReference type="EMBL" id="VJXW01000009">
    <property type="protein sequence ID" value="TRW25529.1"/>
    <property type="molecule type" value="Genomic_DNA"/>
</dbReference>
<name>A0A371IKK2_9FIRM</name>
<dbReference type="Proteomes" id="UP000319424">
    <property type="component" value="Unassembled WGS sequence"/>
</dbReference>
<comment type="caution">
    <text evidence="2">The sequence shown here is derived from an EMBL/GenBank/DDBJ whole genome shotgun (WGS) entry which is preliminary data.</text>
</comment>